<evidence type="ECO:0000313" key="1">
    <source>
        <dbReference type="EMBL" id="BAH52039.1"/>
    </source>
</evidence>
<protein>
    <submittedName>
        <fullName evidence="1">Uncharacterized protein</fullName>
    </submittedName>
</protein>
<sequence length="111" mass="12179">MGIGEDIQGALSDEIQKLEALRVKLVVDYRCTVDVLGFPNVKMWPASRTLLEVGAAGRIVMLGRGLRRQPEIADEFYDTNISPEHAHPIWVTSCCSAVFITVCSTTVTGRS</sequence>
<name>C1B8N6_RHOOB</name>
<organism evidence="1 2">
    <name type="scientific">Rhodococcus opacus (strain B4)</name>
    <dbReference type="NCBI Taxonomy" id="632772"/>
    <lineage>
        <taxon>Bacteria</taxon>
        <taxon>Bacillati</taxon>
        <taxon>Actinomycetota</taxon>
        <taxon>Actinomycetes</taxon>
        <taxon>Mycobacteriales</taxon>
        <taxon>Nocardiaceae</taxon>
        <taxon>Rhodococcus</taxon>
    </lineage>
</organism>
<accession>C1B8N6</accession>
<dbReference type="HOGENOM" id="CLU_2156383_0_0_11"/>
<dbReference type="EMBL" id="AP011115">
    <property type="protein sequence ID" value="BAH52039.1"/>
    <property type="molecule type" value="Genomic_DNA"/>
</dbReference>
<evidence type="ECO:0000313" key="2">
    <source>
        <dbReference type="Proteomes" id="UP000002212"/>
    </source>
</evidence>
<reference evidence="1 2" key="1">
    <citation type="submission" date="2009-03" db="EMBL/GenBank/DDBJ databases">
        <title>Comparison of the complete genome sequences of Rhodococcus erythropolis PR4 and Rhodococcus opacus B4.</title>
        <authorList>
            <person name="Takarada H."/>
            <person name="Sekine M."/>
            <person name="Hosoyama A."/>
            <person name="Yamada R."/>
            <person name="Fujisawa T."/>
            <person name="Omata S."/>
            <person name="Shimizu A."/>
            <person name="Tsukatani N."/>
            <person name="Tanikawa S."/>
            <person name="Fujita N."/>
            <person name="Harayama S."/>
        </authorList>
    </citation>
    <scope>NUCLEOTIDE SEQUENCE [LARGE SCALE GENOMIC DNA]</scope>
    <source>
        <strain evidence="1 2">B4</strain>
    </source>
</reference>
<dbReference type="STRING" id="632772.ROP_37920"/>
<gene>
    <name evidence="1" type="ordered locus">ROP_37920</name>
</gene>
<dbReference type="Proteomes" id="UP000002212">
    <property type="component" value="Chromosome"/>
</dbReference>
<dbReference type="KEGG" id="rop:ROP_37920"/>
<dbReference type="PATRIC" id="fig|632772.20.peg.3978"/>
<proteinExistence type="predicted"/>
<dbReference type="AlphaFoldDB" id="C1B8N6"/>